<keyword evidence="7 10" id="KW-0418">Kinase</keyword>
<keyword evidence="6 10" id="KW-0547">Nucleotide-binding</keyword>
<keyword evidence="8 10" id="KW-0067">ATP-binding</keyword>
<evidence type="ECO:0000256" key="11">
    <source>
        <dbReference type="PIRSR" id="PIRSR000724-2"/>
    </source>
</evidence>
<dbReference type="GO" id="GO:0005524">
    <property type="term" value="F:ATP binding"/>
    <property type="evidence" value="ECO:0007669"/>
    <property type="project" value="UniProtKB-KW"/>
</dbReference>
<proteinExistence type="inferred from homology"/>
<comment type="subunit">
    <text evidence="10">Monomer.</text>
</comment>
<dbReference type="GO" id="GO:0006096">
    <property type="term" value="P:glycolytic process"/>
    <property type="evidence" value="ECO:0007669"/>
    <property type="project" value="UniProtKB-UniRule"/>
</dbReference>
<name>A0A498QZU5_9FIRM</name>
<dbReference type="GO" id="GO:0005829">
    <property type="term" value="C:cytosol"/>
    <property type="evidence" value="ECO:0007669"/>
    <property type="project" value="TreeGrafter"/>
</dbReference>
<dbReference type="SUPFAM" id="SSF53748">
    <property type="entry name" value="Phosphoglycerate kinase"/>
    <property type="match status" value="1"/>
</dbReference>
<comment type="subcellular location">
    <subcellularLocation>
        <location evidence="10">Cytoplasm</location>
    </subcellularLocation>
</comment>
<dbReference type="EC" id="2.7.2.3" evidence="3 10"/>
<dbReference type="InterPro" id="IPR036043">
    <property type="entry name" value="Phosphoglycerate_kinase_sf"/>
</dbReference>
<evidence type="ECO:0000256" key="2">
    <source>
        <dbReference type="ARBA" id="ARBA00004838"/>
    </source>
</evidence>
<dbReference type="InterPro" id="IPR015911">
    <property type="entry name" value="Phosphoglycerate_kinase_CS"/>
</dbReference>
<evidence type="ECO:0000256" key="9">
    <source>
        <dbReference type="ARBA" id="ARBA00023152"/>
    </source>
</evidence>
<dbReference type="HAMAP" id="MF_00145">
    <property type="entry name" value="Phosphoglyc_kinase"/>
    <property type="match status" value="1"/>
</dbReference>
<dbReference type="Proteomes" id="UP000277811">
    <property type="component" value="Unassembled WGS sequence"/>
</dbReference>
<protein>
    <recommendedName>
        <fullName evidence="4 10">Phosphoglycerate kinase</fullName>
        <ecNumber evidence="3 10">2.7.2.3</ecNumber>
    </recommendedName>
</protein>
<dbReference type="GO" id="GO:0004618">
    <property type="term" value="F:phosphoglycerate kinase activity"/>
    <property type="evidence" value="ECO:0007669"/>
    <property type="project" value="UniProtKB-UniRule"/>
</dbReference>
<comment type="pathway">
    <text evidence="2 10">Carbohydrate degradation; glycolysis; pyruvate from D-glyceraldehyde 3-phosphate: step 2/5.</text>
</comment>
<gene>
    <name evidence="10" type="primary">pgk</name>
    <name evidence="13" type="ORF">LUCI_0967</name>
</gene>
<evidence type="ECO:0000256" key="10">
    <source>
        <dbReference type="HAMAP-Rule" id="MF_00145"/>
    </source>
</evidence>
<dbReference type="InterPro" id="IPR015824">
    <property type="entry name" value="Phosphoglycerate_kinase_N"/>
</dbReference>
<evidence type="ECO:0000256" key="12">
    <source>
        <dbReference type="RuleBase" id="RU000532"/>
    </source>
</evidence>
<comment type="catalytic activity">
    <reaction evidence="1 10 12">
        <text>(2R)-3-phosphoglycerate + ATP = (2R)-3-phospho-glyceroyl phosphate + ADP</text>
        <dbReference type="Rhea" id="RHEA:14801"/>
        <dbReference type="ChEBI" id="CHEBI:30616"/>
        <dbReference type="ChEBI" id="CHEBI:57604"/>
        <dbReference type="ChEBI" id="CHEBI:58272"/>
        <dbReference type="ChEBI" id="CHEBI:456216"/>
        <dbReference type="EC" id="2.7.2.3"/>
    </reaction>
</comment>
<evidence type="ECO:0000256" key="6">
    <source>
        <dbReference type="ARBA" id="ARBA00022741"/>
    </source>
</evidence>
<feature type="binding site" evidence="10 11">
    <location>
        <position position="345"/>
    </location>
    <ligand>
        <name>ATP</name>
        <dbReference type="ChEBI" id="CHEBI:30616"/>
    </ligand>
</feature>
<keyword evidence="14" id="KW-1185">Reference proteome</keyword>
<feature type="binding site" evidence="10">
    <location>
        <position position="125"/>
    </location>
    <ligand>
        <name>substrate</name>
    </ligand>
</feature>
<feature type="binding site" evidence="10">
    <location>
        <begin position="67"/>
        <end position="70"/>
    </location>
    <ligand>
        <name>substrate</name>
    </ligand>
</feature>
<dbReference type="Gene3D" id="3.40.50.1260">
    <property type="entry name" value="Phosphoglycerate kinase, N-terminal domain"/>
    <property type="match status" value="2"/>
</dbReference>
<evidence type="ECO:0000256" key="5">
    <source>
        <dbReference type="ARBA" id="ARBA00022679"/>
    </source>
</evidence>
<feature type="binding site" evidence="10">
    <location>
        <position position="44"/>
    </location>
    <ligand>
        <name>substrate</name>
    </ligand>
</feature>
<feature type="binding site" evidence="10 11">
    <location>
        <begin position="371"/>
        <end position="374"/>
    </location>
    <ligand>
        <name>ATP</name>
        <dbReference type="ChEBI" id="CHEBI:30616"/>
    </ligand>
</feature>
<feature type="binding site" evidence="10">
    <location>
        <position position="171"/>
    </location>
    <ligand>
        <name>substrate</name>
    </ligand>
</feature>
<dbReference type="OrthoDB" id="145738at2"/>
<comment type="similarity">
    <text evidence="10 12">Belongs to the phosphoglycerate kinase family.</text>
</comment>
<comment type="caution">
    <text evidence="10">Lacks conserved residue(s) required for the propagation of feature annotation.</text>
</comment>
<evidence type="ECO:0000256" key="3">
    <source>
        <dbReference type="ARBA" id="ARBA00013061"/>
    </source>
</evidence>
<dbReference type="Pfam" id="PF00162">
    <property type="entry name" value="PGK"/>
    <property type="match status" value="1"/>
</dbReference>
<dbReference type="PROSITE" id="PS00111">
    <property type="entry name" value="PGLYCERATE_KINASE"/>
    <property type="match status" value="1"/>
</dbReference>
<dbReference type="PANTHER" id="PTHR11406">
    <property type="entry name" value="PHOSPHOGLYCERATE KINASE"/>
    <property type="match status" value="1"/>
</dbReference>
<evidence type="ECO:0000313" key="13">
    <source>
        <dbReference type="EMBL" id="VBB05756.1"/>
    </source>
</evidence>
<dbReference type="PIRSF" id="PIRSF000724">
    <property type="entry name" value="Pgk"/>
    <property type="match status" value="1"/>
</dbReference>
<feature type="binding site" evidence="10">
    <location>
        <begin position="27"/>
        <end position="29"/>
    </location>
    <ligand>
        <name>substrate</name>
    </ligand>
</feature>
<accession>A0A498QZU5</accession>
<keyword evidence="9 10" id="KW-0324">Glycolysis</keyword>
<keyword evidence="5 10" id="KW-0808">Transferase</keyword>
<dbReference type="AlphaFoldDB" id="A0A498QZU5"/>
<sequence>MAEKIEFGIRGMDEFDYREKTVLLRLDINSPIQRETKKIVSENRIKMSIPTVQYLLERKAKIAILAHQGDTLDYENLIPLAEHAEKLSGKLGIPIQYIDDVAGPAAQAAVKSLKPGEVVLLGNLRYLTEEISTFENAVKLEPAAMLDTYLIRNLAPLADYYVNDAFSAAHRNAPSLVAFPELLPTAGGLLMMQELSALTKVMECPDKPSVFVLGGAKISDAFGMMKQVLENGTADMILTAGVTGNVMLMAKGYSIGKANEKFIMERSLDVFIEPAKEYLAKYPDKIRIPLDLAYQKEGQRREISIEELPIEEPLLDIGSKTIRAFAGTLGKAGTIFVNGPAGVYENKIFENGTKEIWQAIAAAKGYSVIGGGDTVSAAQKYIDLKEISYVCTAGGAMVQFLSGRELPLIKAMRKAYHQ</sequence>
<organism evidence="13 14">
    <name type="scientific">Lucifera butyrica</name>
    <dbReference type="NCBI Taxonomy" id="1351585"/>
    <lineage>
        <taxon>Bacteria</taxon>
        <taxon>Bacillati</taxon>
        <taxon>Bacillota</taxon>
        <taxon>Negativicutes</taxon>
        <taxon>Veillonellales</taxon>
        <taxon>Veillonellaceae</taxon>
        <taxon>Lucifera</taxon>
    </lineage>
</organism>
<evidence type="ECO:0000256" key="8">
    <source>
        <dbReference type="ARBA" id="ARBA00022840"/>
    </source>
</evidence>
<evidence type="ECO:0000256" key="7">
    <source>
        <dbReference type="ARBA" id="ARBA00022777"/>
    </source>
</evidence>
<keyword evidence="10" id="KW-0963">Cytoplasm</keyword>
<reference evidence="13 14" key="1">
    <citation type="submission" date="2018-06" db="EMBL/GenBank/DDBJ databases">
        <authorList>
            <person name="Strepis N."/>
        </authorList>
    </citation>
    <scope>NUCLEOTIDE SEQUENCE [LARGE SCALE GENOMIC DNA]</scope>
    <source>
        <strain evidence="13">LUCI</strain>
    </source>
</reference>
<dbReference type="RefSeq" id="WP_122626728.1">
    <property type="nucleotide sequence ID" value="NZ_UPPP01000058.1"/>
</dbReference>
<dbReference type="PRINTS" id="PR00477">
    <property type="entry name" value="PHGLYCKINASE"/>
</dbReference>
<dbReference type="UniPathway" id="UPA00109">
    <property type="reaction ID" value="UER00185"/>
</dbReference>
<dbReference type="GO" id="GO:0043531">
    <property type="term" value="F:ADP binding"/>
    <property type="evidence" value="ECO:0007669"/>
    <property type="project" value="TreeGrafter"/>
</dbReference>
<dbReference type="InterPro" id="IPR001576">
    <property type="entry name" value="Phosphoglycerate_kinase"/>
</dbReference>
<dbReference type="EMBL" id="UPPP01000058">
    <property type="protein sequence ID" value="VBB05756.1"/>
    <property type="molecule type" value="Genomic_DNA"/>
</dbReference>
<dbReference type="PANTHER" id="PTHR11406:SF23">
    <property type="entry name" value="PHOSPHOGLYCERATE KINASE 1, CHLOROPLASTIC-RELATED"/>
    <property type="match status" value="1"/>
</dbReference>
<evidence type="ECO:0000256" key="4">
    <source>
        <dbReference type="ARBA" id="ARBA00016471"/>
    </source>
</evidence>
<evidence type="ECO:0000313" key="14">
    <source>
        <dbReference type="Proteomes" id="UP000277811"/>
    </source>
</evidence>
<dbReference type="GO" id="GO:0006094">
    <property type="term" value="P:gluconeogenesis"/>
    <property type="evidence" value="ECO:0007669"/>
    <property type="project" value="TreeGrafter"/>
</dbReference>
<evidence type="ECO:0000256" key="1">
    <source>
        <dbReference type="ARBA" id="ARBA00000642"/>
    </source>
</evidence>